<evidence type="ECO:0000256" key="1">
    <source>
        <dbReference type="SAM" id="Phobius"/>
    </source>
</evidence>
<proteinExistence type="predicted"/>
<evidence type="ECO:0000313" key="3">
    <source>
        <dbReference type="Proteomes" id="UP000176893"/>
    </source>
</evidence>
<dbReference type="AlphaFoldDB" id="A0A1F8EDS5"/>
<reference evidence="2 3" key="1">
    <citation type="journal article" date="2016" name="Nat. Commun.">
        <title>Thousands of microbial genomes shed light on interconnected biogeochemical processes in an aquifer system.</title>
        <authorList>
            <person name="Anantharaman K."/>
            <person name="Brown C.T."/>
            <person name="Hug L.A."/>
            <person name="Sharon I."/>
            <person name="Castelle C.J."/>
            <person name="Probst A.J."/>
            <person name="Thomas B.C."/>
            <person name="Singh A."/>
            <person name="Wilkins M.J."/>
            <person name="Karaoz U."/>
            <person name="Brodie E.L."/>
            <person name="Williams K.H."/>
            <person name="Hubbard S.S."/>
            <person name="Banfield J.F."/>
        </authorList>
    </citation>
    <scope>NUCLEOTIDE SEQUENCE [LARGE SCALE GENOMIC DNA]</scope>
</reference>
<keyword evidence="1" id="KW-0812">Transmembrane</keyword>
<dbReference type="Pfam" id="PF04350">
    <property type="entry name" value="PilO"/>
    <property type="match status" value="1"/>
</dbReference>
<sequence>MNPNKNYIGAGLIAAAIILFWSLALPFYHDVSDLDAAIRERDNLLKSRSAIVANIKTLNLEYQKRISEITKLSTIVPSKKSVAEILSAVNDLSTKSGIELFSSSIIGQKASDANTNPYNLLPVEIGLTGNYLGLINFLGALERNLRLVDITSVDAAVGLGNTSVLNFIVKGNAYYLK</sequence>
<name>A0A1F8EDS5_9BACT</name>
<dbReference type="STRING" id="1802661.A2649_01540"/>
<dbReference type="InterPro" id="IPR007445">
    <property type="entry name" value="PilO"/>
</dbReference>
<gene>
    <name evidence="2" type="ORF">A2649_01540</name>
</gene>
<protein>
    <recommendedName>
        <fullName evidence="4">Pilus assembly protein PilO</fullName>
    </recommendedName>
</protein>
<dbReference type="GO" id="GO:0043107">
    <property type="term" value="P:type IV pilus-dependent motility"/>
    <property type="evidence" value="ECO:0007669"/>
    <property type="project" value="InterPro"/>
</dbReference>
<evidence type="ECO:0000313" key="2">
    <source>
        <dbReference type="EMBL" id="OGM99024.1"/>
    </source>
</evidence>
<comment type="caution">
    <text evidence="2">The sequence shown here is derived from an EMBL/GenBank/DDBJ whole genome shotgun (WGS) entry which is preliminary data.</text>
</comment>
<dbReference type="Gene3D" id="3.30.70.60">
    <property type="match status" value="1"/>
</dbReference>
<organism evidence="2 3">
    <name type="scientific">Candidatus Yanofskybacteria bacterium RIFCSPHIGHO2_01_FULL_41_26</name>
    <dbReference type="NCBI Taxonomy" id="1802661"/>
    <lineage>
        <taxon>Bacteria</taxon>
        <taxon>Candidatus Yanofskyibacteriota</taxon>
    </lineage>
</organism>
<accession>A0A1F8EDS5</accession>
<keyword evidence="1" id="KW-1133">Transmembrane helix</keyword>
<dbReference type="InterPro" id="IPR014717">
    <property type="entry name" value="Transl_elong_EF1B/ribsomal_bS6"/>
</dbReference>
<dbReference type="Proteomes" id="UP000176893">
    <property type="component" value="Unassembled WGS sequence"/>
</dbReference>
<evidence type="ECO:0008006" key="4">
    <source>
        <dbReference type="Google" id="ProtNLM"/>
    </source>
</evidence>
<feature type="transmembrane region" description="Helical" evidence="1">
    <location>
        <begin position="7"/>
        <end position="28"/>
    </location>
</feature>
<dbReference type="EMBL" id="MGJB01000006">
    <property type="protein sequence ID" value="OGM99024.1"/>
    <property type="molecule type" value="Genomic_DNA"/>
</dbReference>
<dbReference type="GO" id="GO:0043683">
    <property type="term" value="P:type IV pilus assembly"/>
    <property type="evidence" value="ECO:0007669"/>
    <property type="project" value="InterPro"/>
</dbReference>
<keyword evidence="1" id="KW-0472">Membrane</keyword>